<name>A0ACC0A1B4_CATRO</name>
<evidence type="ECO:0000313" key="2">
    <source>
        <dbReference type="Proteomes" id="UP001060085"/>
    </source>
</evidence>
<accession>A0ACC0A1B4</accession>
<reference evidence="2" key="1">
    <citation type="journal article" date="2023" name="Nat. Plants">
        <title>Single-cell RNA sequencing provides a high-resolution roadmap for understanding the multicellular compartmentation of specialized metabolism.</title>
        <authorList>
            <person name="Sun S."/>
            <person name="Shen X."/>
            <person name="Li Y."/>
            <person name="Li Y."/>
            <person name="Wang S."/>
            <person name="Li R."/>
            <person name="Zhang H."/>
            <person name="Shen G."/>
            <person name="Guo B."/>
            <person name="Wei J."/>
            <person name="Xu J."/>
            <person name="St-Pierre B."/>
            <person name="Chen S."/>
            <person name="Sun C."/>
        </authorList>
    </citation>
    <scope>NUCLEOTIDE SEQUENCE [LARGE SCALE GENOMIC DNA]</scope>
</reference>
<dbReference type="Proteomes" id="UP001060085">
    <property type="component" value="Linkage Group LG07"/>
</dbReference>
<keyword evidence="2" id="KW-1185">Reference proteome</keyword>
<gene>
    <name evidence="1" type="ORF">M9H77_31055</name>
</gene>
<protein>
    <submittedName>
        <fullName evidence="1">Uncharacterized protein</fullName>
    </submittedName>
</protein>
<comment type="caution">
    <text evidence="1">The sequence shown here is derived from an EMBL/GenBank/DDBJ whole genome shotgun (WGS) entry which is preliminary data.</text>
</comment>
<sequence length="263" mass="28798">MKSRSRILDVPLVDVLFQEDINIAETLRIDVDVQDIGTLIHELGQLESVDIRRRRSIIDEDESNEDEEKMVRGSKRRAHSAAASTPVEMSTMGTSAYSASILPGTSLSSVTTSTPPGMSTPSAAASTSPTTLTPFPQLPYSSLAPMSTPSSASSTAWMLSKPAPSSSARPSTPDPSSAPSPTPSFEDVVDSHILILPTAYWYLFFNKKLDYVKVIIEIMKAHFVEAHPRFGKVPNGVKNIWCIEFGKRYQWDPMHECAIVDAL</sequence>
<dbReference type="EMBL" id="CM044707">
    <property type="protein sequence ID" value="KAI5653868.1"/>
    <property type="molecule type" value="Genomic_DNA"/>
</dbReference>
<organism evidence="1 2">
    <name type="scientific">Catharanthus roseus</name>
    <name type="common">Madagascar periwinkle</name>
    <name type="synonym">Vinca rosea</name>
    <dbReference type="NCBI Taxonomy" id="4058"/>
    <lineage>
        <taxon>Eukaryota</taxon>
        <taxon>Viridiplantae</taxon>
        <taxon>Streptophyta</taxon>
        <taxon>Embryophyta</taxon>
        <taxon>Tracheophyta</taxon>
        <taxon>Spermatophyta</taxon>
        <taxon>Magnoliopsida</taxon>
        <taxon>eudicotyledons</taxon>
        <taxon>Gunneridae</taxon>
        <taxon>Pentapetalae</taxon>
        <taxon>asterids</taxon>
        <taxon>lamiids</taxon>
        <taxon>Gentianales</taxon>
        <taxon>Apocynaceae</taxon>
        <taxon>Rauvolfioideae</taxon>
        <taxon>Vinceae</taxon>
        <taxon>Catharanthinae</taxon>
        <taxon>Catharanthus</taxon>
    </lineage>
</organism>
<proteinExistence type="predicted"/>
<evidence type="ECO:0000313" key="1">
    <source>
        <dbReference type="EMBL" id="KAI5653868.1"/>
    </source>
</evidence>